<keyword evidence="3" id="KW-1185">Reference proteome</keyword>
<keyword evidence="1" id="KW-0472">Membrane</keyword>
<dbReference type="KEGG" id="mez:Mtc_1622"/>
<dbReference type="AlphaFoldDB" id="H8I7X2"/>
<sequence length="66" mass="7851">MIPIGMTMAYCALMENGQHWMPTRGPEWTSIYMTIFYILLLLLLFGLVIYVYLWILKLWKSMSSKQ</sequence>
<protein>
    <submittedName>
        <fullName evidence="2">Uncharacterized protein</fullName>
    </submittedName>
</protein>
<evidence type="ECO:0000313" key="3">
    <source>
        <dbReference type="Proteomes" id="UP000005233"/>
    </source>
</evidence>
<keyword evidence="1" id="KW-1133">Transmembrane helix</keyword>
<reference evidence="2 3" key="1">
    <citation type="journal article" date="2012" name="J. Bacteriol.">
        <title>Complete genome sequence of a thermophilic methanogen, Methanocella conradii HZ254, isolated from Chinese rice field soil.</title>
        <authorList>
            <person name="Lu Z."/>
            <person name="Lu Y."/>
        </authorList>
    </citation>
    <scope>NUCLEOTIDE SEQUENCE [LARGE SCALE GENOMIC DNA]</scope>
    <source>
        <strain evidence="3">DSM 24694 / JCM 17849 / CGMCC 1.5162 / HZ254</strain>
    </source>
</reference>
<gene>
    <name evidence="2" type="ordered locus">Mtc_1622</name>
</gene>
<dbReference type="STRING" id="1041930.Mtc_1622"/>
<dbReference type="EMBL" id="CP003243">
    <property type="protein sequence ID" value="AFD00372.1"/>
    <property type="molecule type" value="Genomic_DNA"/>
</dbReference>
<accession>H8I7X2</accession>
<dbReference type="HOGENOM" id="CLU_2820821_0_0_2"/>
<dbReference type="GeneID" id="11971760"/>
<name>H8I7X2_METCZ</name>
<dbReference type="Proteomes" id="UP000005233">
    <property type="component" value="Chromosome"/>
</dbReference>
<evidence type="ECO:0000313" key="2">
    <source>
        <dbReference type="EMBL" id="AFD00372.1"/>
    </source>
</evidence>
<evidence type="ECO:0000256" key="1">
    <source>
        <dbReference type="SAM" id="Phobius"/>
    </source>
</evidence>
<proteinExistence type="predicted"/>
<dbReference type="RefSeq" id="WP_014406203.1">
    <property type="nucleotide sequence ID" value="NC_017034.1"/>
</dbReference>
<keyword evidence="1" id="KW-0812">Transmembrane</keyword>
<organism evidence="2 3">
    <name type="scientific">Methanocella conradii (strain DSM 24694 / JCM 17849 / CGMCC 1.5162 / HZ254)</name>
    <dbReference type="NCBI Taxonomy" id="1041930"/>
    <lineage>
        <taxon>Archaea</taxon>
        <taxon>Methanobacteriati</taxon>
        <taxon>Methanobacteriota</taxon>
        <taxon>Stenosarchaea group</taxon>
        <taxon>Methanomicrobia</taxon>
        <taxon>Methanocellales</taxon>
        <taxon>Methanocellaceae</taxon>
        <taxon>Methanocella</taxon>
    </lineage>
</organism>
<feature type="transmembrane region" description="Helical" evidence="1">
    <location>
        <begin position="31"/>
        <end position="56"/>
    </location>
</feature>